<gene>
    <name evidence="3" type="ORF">AB5L97_10915</name>
</gene>
<dbReference type="Pfam" id="PF05065">
    <property type="entry name" value="Phage_capsid"/>
    <property type="match status" value="1"/>
</dbReference>
<dbReference type="NCBIfam" id="TIGR01554">
    <property type="entry name" value="major_cap_HK97"/>
    <property type="match status" value="1"/>
</dbReference>
<comment type="subcellular location">
    <subcellularLocation>
        <location evidence="1">Virion</location>
    </subcellularLocation>
</comment>
<dbReference type="InterPro" id="IPR024455">
    <property type="entry name" value="Phage_capsid"/>
</dbReference>
<feature type="domain" description="Phage capsid-like C-terminal" evidence="2">
    <location>
        <begin position="187"/>
        <end position="406"/>
    </location>
</feature>
<dbReference type="Gene3D" id="3.30.2400.10">
    <property type="entry name" value="Major capsid protein gp5"/>
    <property type="match status" value="1"/>
</dbReference>
<name>A0AB39KYQ9_9MICC</name>
<evidence type="ECO:0000259" key="2">
    <source>
        <dbReference type="Pfam" id="PF05065"/>
    </source>
</evidence>
<protein>
    <submittedName>
        <fullName evidence="3">Phage major capsid protein</fullName>
    </submittedName>
</protein>
<organism evidence="3">
    <name type="scientific">Sinomonas puerhi</name>
    <dbReference type="NCBI Taxonomy" id="3238584"/>
    <lineage>
        <taxon>Bacteria</taxon>
        <taxon>Bacillati</taxon>
        <taxon>Actinomycetota</taxon>
        <taxon>Actinomycetes</taxon>
        <taxon>Micrococcales</taxon>
        <taxon>Micrococcaceae</taxon>
        <taxon>Sinomonas</taxon>
    </lineage>
</organism>
<reference evidence="3" key="1">
    <citation type="submission" date="2024-07" db="EMBL/GenBank/DDBJ databases">
        <authorList>
            <person name="fu j."/>
        </authorList>
    </citation>
    <scope>NUCLEOTIDE SEQUENCE</scope>
    <source>
        <strain evidence="3">P10A9</strain>
    </source>
</reference>
<dbReference type="RefSeq" id="WP_369044708.1">
    <property type="nucleotide sequence ID" value="NZ_CP163302.1"/>
</dbReference>
<dbReference type="KEGG" id="spue:AB5L97_10915"/>
<dbReference type="InterPro" id="IPR054612">
    <property type="entry name" value="Phage_capsid-like_C"/>
</dbReference>
<evidence type="ECO:0000256" key="1">
    <source>
        <dbReference type="ARBA" id="ARBA00004328"/>
    </source>
</evidence>
<dbReference type="AlphaFoldDB" id="A0AB39KYQ9"/>
<evidence type="ECO:0000313" key="3">
    <source>
        <dbReference type="EMBL" id="XDP43820.1"/>
    </source>
</evidence>
<accession>A0AB39KYQ9</accession>
<sequence length="460" mass="48857">MSVSSDPMLSRLWARRDELMARRTAITDAVEARGDEYLTDAEDAEHRRVSDELGEVIGRIRELTDVPASRPTAGAAVLRGAPSRTASVSVTGEPLTYSKVGRHSMVLDQLRVASNADASGEARARLQRHTKEMSVELAGTAEYRVDLNRNVGQGGDFVPPLWLMNEWIAYARPGRATANAVSNQALPGGTDSINIPKIATGGATAIQTADNAAVQQTDITDTSVQANVKTIAGQQSVALQLIEQSPINFDQVIFQDLVADYNQKLDLQVINGSNASGQVLGILGTAGIGTVTYSDTTQNAGTMYAAIANAIQLVHVNRFAPPTAIIMHPRRWGGLLAARDSQGRPLFLPSPQEGRNAMGVLDEVASQGVVGNVQGLPVITDANLPTNLGAGTNQDVILVMRASDSILFEGGIRTRALMEVKGQNLEVVLQVYNYVAFTAGRYPSGIVQVSGSGLTAPSFS</sequence>
<dbReference type="EMBL" id="CP163302">
    <property type="protein sequence ID" value="XDP43820.1"/>
    <property type="molecule type" value="Genomic_DNA"/>
</dbReference>
<proteinExistence type="predicted"/>
<dbReference type="SUPFAM" id="SSF56563">
    <property type="entry name" value="Major capsid protein gp5"/>
    <property type="match status" value="1"/>
</dbReference>